<dbReference type="InterPro" id="IPR027417">
    <property type="entry name" value="P-loop_NTPase"/>
</dbReference>
<name>A0A6G1M8S7_ORBOL</name>
<organism evidence="5 8">
    <name type="scientific">Orbilia oligospora</name>
    <name type="common">Nematode-trapping fungus</name>
    <name type="synonym">Arthrobotrys oligospora</name>
    <dbReference type="NCBI Taxonomy" id="2813651"/>
    <lineage>
        <taxon>Eukaryota</taxon>
        <taxon>Fungi</taxon>
        <taxon>Dikarya</taxon>
        <taxon>Ascomycota</taxon>
        <taxon>Pezizomycotina</taxon>
        <taxon>Orbiliomycetes</taxon>
        <taxon>Orbiliales</taxon>
        <taxon>Orbiliaceae</taxon>
        <taxon>Orbilia</taxon>
    </lineage>
</organism>
<dbReference type="GO" id="GO:0016887">
    <property type="term" value="F:ATP hydrolysis activity"/>
    <property type="evidence" value="ECO:0007669"/>
    <property type="project" value="InterPro"/>
</dbReference>
<dbReference type="OrthoDB" id="10042665at2759"/>
<accession>A0A6G1M8S7</accession>
<protein>
    <recommendedName>
        <fullName evidence="1">AAA+ ATPase domain-containing protein</fullName>
    </recommendedName>
</protein>
<dbReference type="SMART" id="SM00382">
    <property type="entry name" value="AAA"/>
    <property type="match status" value="1"/>
</dbReference>
<dbReference type="PANTHER" id="PTHR46411:SF3">
    <property type="entry name" value="AAA+ ATPASE DOMAIN-CONTAINING PROTEIN"/>
    <property type="match status" value="1"/>
</dbReference>
<dbReference type="Proteomes" id="UP000479691">
    <property type="component" value="Unassembled WGS sequence"/>
</dbReference>
<evidence type="ECO:0000313" key="4">
    <source>
        <dbReference type="EMBL" id="KAF3218173.1"/>
    </source>
</evidence>
<proteinExistence type="predicted"/>
<reference evidence="6 7" key="1">
    <citation type="submission" date="2019-06" db="EMBL/GenBank/DDBJ databases">
        <authorList>
            <person name="Palmer J.M."/>
        </authorList>
    </citation>
    <scope>NUCLEOTIDE SEQUENCE [LARGE SCALE GENOMIC DNA]</scope>
    <source>
        <strain evidence="4 6">TWF106</strain>
        <strain evidence="5 8">TWF191</strain>
        <strain evidence="3">TWF679</strain>
        <strain evidence="2 7">TWF788</strain>
    </source>
</reference>
<dbReference type="SUPFAM" id="SSF52540">
    <property type="entry name" value="P-loop containing nucleoside triphosphate hydrolases"/>
    <property type="match status" value="1"/>
</dbReference>
<dbReference type="Proteomes" id="UP000472727">
    <property type="component" value="Unassembled WGS sequence"/>
</dbReference>
<evidence type="ECO:0000259" key="1">
    <source>
        <dbReference type="SMART" id="SM00382"/>
    </source>
</evidence>
<evidence type="ECO:0000313" key="2">
    <source>
        <dbReference type="EMBL" id="KAF3161710.1"/>
    </source>
</evidence>
<dbReference type="InterPro" id="IPR056599">
    <property type="entry name" value="AAA_lid_fung"/>
</dbReference>
<evidence type="ECO:0000313" key="5">
    <source>
        <dbReference type="EMBL" id="KAF3231047.1"/>
    </source>
</evidence>
<dbReference type="Pfam" id="PF23232">
    <property type="entry name" value="AAA_lid_13"/>
    <property type="match status" value="1"/>
</dbReference>
<dbReference type="EMBL" id="WIWT01000043">
    <property type="protein sequence ID" value="KAF3209264.1"/>
    <property type="molecule type" value="Genomic_DNA"/>
</dbReference>
<dbReference type="InterPro" id="IPR003593">
    <property type="entry name" value="AAA+_ATPase"/>
</dbReference>
<evidence type="ECO:0000313" key="3">
    <source>
        <dbReference type="EMBL" id="KAF3209264.1"/>
    </source>
</evidence>
<dbReference type="AlphaFoldDB" id="A0A6G1M8S7"/>
<dbReference type="InterPro" id="IPR003959">
    <property type="entry name" value="ATPase_AAA_core"/>
</dbReference>
<dbReference type="Proteomes" id="UP000483672">
    <property type="component" value="Unassembled WGS sequence"/>
</dbReference>
<dbReference type="Proteomes" id="UP000614610">
    <property type="component" value="Unassembled WGS sequence"/>
</dbReference>
<evidence type="ECO:0000313" key="8">
    <source>
        <dbReference type="Proteomes" id="UP000483672"/>
    </source>
</evidence>
<dbReference type="InterPro" id="IPR054289">
    <property type="entry name" value="DUF7025"/>
</dbReference>
<dbReference type="Pfam" id="PF00004">
    <property type="entry name" value="AAA"/>
    <property type="match status" value="1"/>
</dbReference>
<dbReference type="Pfam" id="PF22942">
    <property type="entry name" value="DUF7025"/>
    <property type="match status" value="1"/>
</dbReference>
<evidence type="ECO:0000313" key="7">
    <source>
        <dbReference type="Proteomes" id="UP000479691"/>
    </source>
</evidence>
<feature type="domain" description="AAA+ ATPase" evidence="1">
    <location>
        <begin position="475"/>
        <end position="602"/>
    </location>
</feature>
<evidence type="ECO:0000313" key="6">
    <source>
        <dbReference type="Proteomes" id="UP000472727"/>
    </source>
</evidence>
<sequence length="692" mass="78336">MSKMFKSINRAVKKLTEEAPQGNDQMVIKVKRLDSRFNRRGHQVVVDSGTVPTIEADNYDPNGAYVLVHCKYFNQLGLLHRQTLDIKSLMVKKVLKEVIGDSYPGISFNTANIVLEYPLRCLWHYRDEIRFVAKEDKKSEKGRHLKLLLDFLDAEFAKLDADYNNYMEQGLTSFDIMWTLFKPGELIYTSFDGHARVFETKGYKEQSISSTIYGVIDGTYIDYNGEEFGYAQRYVLNPEFDGTRKITDLDAFPLKFHSREKEVRHDLISRGRKFESLAGIHCMDYNGPTISGSGHWGSKLFVNGRVMVDVKTHVHYHPEKAVAVSSLQGDKDKIKELTDNQNKPRYTTAGYHNGVYYEEVASQGANNVTMNVTLPTDGSGQDLKNKAKQNQKSKAVNVLTEEHLLLCSSLIYGFALNEKQWVQLFVDLLQPVRWNTVSFDQLVLPKSQKQLVKALVESHQTSTSNFDDFIAGKGKGLICCLHGSPGCGKTMTAESVAEFTKSPLYTISAGDLGADPAEMEKALSKILRLCTIWNAVLLLDEADVFLEERSLHDLGRNALVSIFLRMLEYYSGILFLTTNRVKTFDEAFQSRIHVALRYRDLDKSAREQVWRNFIEKIESSGTTTAIKEADYDFLGSVLLNGRQIKNAARTALSLADNMGEKLSLESVKSVLGIVEAFERDFKEMKKPEDVHS</sequence>
<dbReference type="EMBL" id="WIWS01000042">
    <property type="protein sequence ID" value="KAF3218173.1"/>
    <property type="molecule type" value="Genomic_DNA"/>
</dbReference>
<dbReference type="CDD" id="cd19481">
    <property type="entry name" value="RecA-like_protease"/>
    <property type="match status" value="1"/>
</dbReference>
<comment type="caution">
    <text evidence="5">The sequence shown here is derived from an EMBL/GenBank/DDBJ whole genome shotgun (WGS) entry which is preliminary data.</text>
</comment>
<dbReference type="GO" id="GO:0005524">
    <property type="term" value="F:ATP binding"/>
    <property type="evidence" value="ECO:0007669"/>
    <property type="project" value="InterPro"/>
</dbReference>
<dbReference type="EMBL" id="JAABOE010000143">
    <property type="protein sequence ID" value="KAF3161710.1"/>
    <property type="molecule type" value="Genomic_DNA"/>
</dbReference>
<dbReference type="PANTHER" id="PTHR46411">
    <property type="entry name" value="FAMILY ATPASE, PUTATIVE-RELATED"/>
    <property type="match status" value="1"/>
</dbReference>
<gene>
    <name evidence="4" type="ORF">TWF106_007767</name>
    <name evidence="5" type="ORF">TWF191_007769</name>
    <name evidence="3" type="ORF">TWF679_007413</name>
    <name evidence="2" type="ORF">TWF788_002401</name>
</gene>
<dbReference type="EMBL" id="WIPF01000005">
    <property type="protein sequence ID" value="KAF3231047.1"/>
    <property type="molecule type" value="Genomic_DNA"/>
</dbReference>
<dbReference type="Gene3D" id="3.40.50.300">
    <property type="entry name" value="P-loop containing nucleotide triphosphate hydrolases"/>
    <property type="match status" value="1"/>
</dbReference>